<comment type="caution">
    <text evidence="1">The sequence shown here is derived from an EMBL/GenBank/DDBJ whole genome shotgun (WGS) entry which is preliminary data.</text>
</comment>
<dbReference type="EMBL" id="JAEACU010000005">
    <property type="protein sequence ID" value="KAH7529408.1"/>
    <property type="molecule type" value="Genomic_DNA"/>
</dbReference>
<sequence length="91" mass="10568">MEVLKNSVSALNQFIADRYSSNHSVSNYNVYDFFKIWNFSGDKAAFRKYVFFKISYFKTGIHCIPGSYKAPHKLSTFGVFIVELFDMEARS</sequence>
<evidence type="ECO:0000313" key="2">
    <source>
        <dbReference type="Proteomes" id="UP000813462"/>
    </source>
</evidence>
<dbReference type="PANTHER" id="PTHR35134">
    <property type="entry name" value="NUCLEOTIDASE YQFW-RELATED"/>
    <property type="match status" value="1"/>
</dbReference>
<dbReference type="InterPro" id="IPR052419">
    <property type="entry name" value="5_3-deoxyribonucleotidase-like"/>
</dbReference>
<dbReference type="Proteomes" id="UP000813462">
    <property type="component" value="Unassembled WGS sequence"/>
</dbReference>
<evidence type="ECO:0000313" key="1">
    <source>
        <dbReference type="EMBL" id="KAH7529408.1"/>
    </source>
</evidence>
<gene>
    <name evidence="1" type="ORF">FEM48_Zijuj05G0181000</name>
</gene>
<proteinExistence type="predicted"/>
<accession>A0A978VGB9</accession>
<name>A0A978VGB9_ZIZJJ</name>
<reference evidence="1" key="1">
    <citation type="journal article" date="2021" name="Front. Plant Sci.">
        <title>Chromosome-Scale Genome Assembly for Chinese Sour Jujube and Insights Into Its Genome Evolution and Domestication Signature.</title>
        <authorList>
            <person name="Shen L.-Y."/>
            <person name="Luo H."/>
            <person name="Wang X.-L."/>
            <person name="Wang X.-M."/>
            <person name="Qiu X.-J."/>
            <person name="Liu H."/>
            <person name="Zhou S.-S."/>
            <person name="Jia K.-H."/>
            <person name="Nie S."/>
            <person name="Bao Y.-T."/>
            <person name="Zhang R.-G."/>
            <person name="Yun Q.-Z."/>
            <person name="Chai Y.-H."/>
            <person name="Lu J.-Y."/>
            <person name="Li Y."/>
            <person name="Zhao S.-W."/>
            <person name="Mao J.-F."/>
            <person name="Jia S.-G."/>
            <person name="Mao Y.-M."/>
        </authorList>
    </citation>
    <scope>NUCLEOTIDE SEQUENCE</scope>
    <source>
        <strain evidence="1">AT0</strain>
        <tissue evidence="1">Leaf</tissue>
    </source>
</reference>
<organism evidence="1 2">
    <name type="scientific">Ziziphus jujuba var. spinosa</name>
    <dbReference type="NCBI Taxonomy" id="714518"/>
    <lineage>
        <taxon>Eukaryota</taxon>
        <taxon>Viridiplantae</taxon>
        <taxon>Streptophyta</taxon>
        <taxon>Embryophyta</taxon>
        <taxon>Tracheophyta</taxon>
        <taxon>Spermatophyta</taxon>
        <taxon>Magnoliopsida</taxon>
        <taxon>eudicotyledons</taxon>
        <taxon>Gunneridae</taxon>
        <taxon>Pentapetalae</taxon>
        <taxon>rosids</taxon>
        <taxon>fabids</taxon>
        <taxon>Rosales</taxon>
        <taxon>Rhamnaceae</taxon>
        <taxon>Paliureae</taxon>
        <taxon>Ziziphus</taxon>
    </lineage>
</organism>
<protein>
    <submittedName>
        <fullName evidence="1">Uncharacterized protein</fullName>
    </submittedName>
</protein>
<dbReference type="AlphaFoldDB" id="A0A978VGB9"/>
<dbReference type="PANTHER" id="PTHR35134:SF2">
    <property type="entry name" value="NUCLEOTIDASE YQFW-RELATED"/>
    <property type="match status" value="1"/>
</dbReference>